<sequence>MTRVRSRPINIMLGFFLLGATKRPTDWFHRPVSHPSDSAAANLLSRSTSLQGSNKERANLGSRKVSVADWSNCKCQHTMSFAVLGESVSDLSKCNLQLLYHLPTEMAVVLLWYLKGV</sequence>
<evidence type="ECO:0000313" key="2">
    <source>
        <dbReference type="Proteomes" id="UP001341281"/>
    </source>
</evidence>
<accession>A0AAQ3WLR9</accession>
<reference evidence="1 2" key="1">
    <citation type="submission" date="2024-02" db="EMBL/GenBank/DDBJ databases">
        <title>High-quality chromosome-scale genome assembly of Pensacola bahiagrass (Paspalum notatum Flugge var. saurae).</title>
        <authorList>
            <person name="Vega J.M."/>
            <person name="Podio M."/>
            <person name="Orjuela J."/>
            <person name="Siena L.A."/>
            <person name="Pessino S.C."/>
            <person name="Combes M.C."/>
            <person name="Mariac C."/>
            <person name="Albertini E."/>
            <person name="Pupilli F."/>
            <person name="Ortiz J.P.A."/>
            <person name="Leblanc O."/>
        </authorList>
    </citation>
    <scope>NUCLEOTIDE SEQUENCE [LARGE SCALE GENOMIC DNA]</scope>
    <source>
        <strain evidence="1">R1</strain>
        <tissue evidence="1">Leaf</tissue>
    </source>
</reference>
<dbReference type="EMBL" id="CP144747">
    <property type="protein sequence ID" value="WVZ66478.1"/>
    <property type="molecule type" value="Genomic_DNA"/>
</dbReference>
<name>A0AAQ3WLR9_PASNO</name>
<dbReference type="AlphaFoldDB" id="A0AAQ3WLR9"/>
<dbReference type="EMBL" id="CP144747">
    <property type="protein sequence ID" value="WVZ66477.1"/>
    <property type="molecule type" value="Genomic_DNA"/>
</dbReference>
<organism evidence="1 2">
    <name type="scientific">Paspalum notatum var. saurae</name>
    <dbReference type="NCBI Taxonomy" id="547442"/>
    <lineage>
        <taxon>Eukaryota</taxon>
        <taxon>Viridiplantae</taxon>
        <taxon>Streptophyta</taxon>
        <taxon>Embryophyta</taxon>
        <taxon>Tracheophyta</taxon>
        <taxon>Spermatophyta</taxon>
        <taxon>Magnoliopsida</taxon>
        <taxon>Liliopsida</taxon>
        <taxon>Poales</taxon>
        <taxon>Poaceae</taxon>
        <taxon>PACMAD clade</taxon>
        <taxon>Panicoideae</taxon>
        <taxon>Andropogonodae</taxon>
        <taxon>Paspaleae</taxon>
        <taxon>Paspalinae</taxon>
        <taxon>Paspalum</taxon>
    </lineage>
</organism>
<evidence type="ECO:0000313" key="1">
    <source>
        <dbReference type="EMBL" id="WVZ66477.1"/>
    </source>
</evidence>
<proteinExistence type="predicted"/>
<protein>
    <submittedName>
        <fullName evidence="1">Uncharacterized protein</fullName>
    </submittedName>
</protein>
<gene>
    <name evidence="1" type="ORF">U9M48_015688</name>
</gene>
<dbReference type="Proteomes" id="UP001341281">
    <property type="component" value="Chromosome 03"/>
</dbReference>
<keyword evidence="2" id="KW-1185">Reference proteome</keyword>